<protein>
    <recommendedName>
        <fullName evidence="2">Complex 1 LYR protein domain-containing protein</fullName>
    </recommendedName>
</protein>
<dbReference type="Pfam" id="PF05347">
    <property type="entry name" value="Complex1_LYR"/>
    <property type="match status" value="1"/>
</dbReference>
<accession>A0A8H4TLK9</accession>
<comment type="caution">
    <text evidence="3">The sequence shown here is derived from an EMBL/GenBank/DDBJ whole genome shotgun (WGS) entry which is preliminary data.</text>
</comment>
<evidence type="ECO:0000313" key="4">
    <source>
        <dbReference type="Proteomes" id="UP000604273"/>
    </source>
</evidence>
<feature type="region of interest" description="Disordered" evidence="1">
    <location>
        <begin position="108"/>
        <end position="131"/>
    </location>
</feature>
<evidence type="ECO:0000259" key="2">
    <source>
        <dbReference type="Pfam" id="PF05347"/>
    </source>
</evidence>
<proteinExistence type="predicted"/>
<organism evidence="3 4">
    <name type="scientific">Fusarium gaditjirri</name>
    <dbReference type="NCBI Taxonomy" id="282569"/>
    <lineage>
        <taxon>Eukaryota</taxon>
        <taxon>Fungi</taxon>
        <taxon>Dikarya</taxon>
        <taxon>Ascomycota</taxon>
        <taxon>Pezizomycotina</taxon>
        <taxon>Sordariomycetes</taxon>
        <taxon>Hypocreomycetidae</taxon>
        <taxon>Hypocreales</taxon>
        <taxon>Nectriaceae</taxon>
        <taxon>Fusarium</taxon>
        <taxon>Fusarium nisikadoi species complex</taxon>
    </lineage>
</organism>
<dbReference type="AlphaFoldDB" id="A0A8H4TLK9"/>
<evidence type="ECO:0000313" key="3">
    <source>
        <dbReference type="EMBL" id="KAF4959979.1"/>
    </source>
</evidence>
<dbReference type="InterPro" id="IPR008011">
    <property type="entry name" value="Complex1_LYR_dom"/>
</dbReference>
<gene>
    <name evidence="3" type="ORF">FGADI_1253</name>
</gene>
<dbReference type="EMBL" id="JABFAI010000028">
    <property type="protein sequence ID" value="KAF4959979.1"/>
    <property type="molecule type" value="Genomic_DNA"/>
</dbReference>
<evidence type="ECO:0000256" key="1">
    <source>
        <dbReference type="SAM" id="MobiDB-lite"/>
    </source>
</evidence>
<reference evidence="3" key="2">
    <citation type="submission" date="2020-05" db="EMBL/GenBank/DDBJ databases">
        <authorList>
            <person name="Kim H.-S."/>
            <person name="Proctor R.H."/>
            <person name="Brown D.W."/>
        </authorList>
    </citation>
    <scope>NUCLEOTIDE SEQUENCE</scope>
    <source>
        <strain evidence="3">NRRL 45417</strain>
    </source>
</reference>
<reference evidence="3" key="1">
    <citation type="journal article" date="2020" name="BMC Genomics">
        <title>Correction to: Identification and distribution of gene clusters required for synthesis of sphingolipid metabolism inhibitors in diverse species of the filamentous fungus Fusarium.</title>
        <authorList>
            <person name="Kim H.S."/>
            <person name="Lohmar J.M."/>
            <person name="Busman M."/>
            <person name="Brown D.W."/>
            <person name="Naumann T.A."/>
            <person name="Divon H.H."/>
            <person name="Lysoe E."/>
            <person name="Uhlig S."/>
            <person name="Proctor R.H."/>
        </authorList>
    </citation>
    <scope>NUCLEOTIDE SEQUENCE</scope>
    <source>
        <strain evidence="3">NRRL 45417</strain>
    </source>
</reference>
<sequence>MIRQHFVAARSSQHRVAALALYRALLKTASNVPLPHHLHPGGRRHPLTIVVRERFAKNKPLTSFRLLYDSMAAGYKFLTLLTKGRNTKSSEHSEILRFLRKRNSTANLSRLKSPSYKKPPRSKQRLNPPIFTKVSAPDEPVKYEPTIRPLPKTAFVGERKVPVTGNTAECLSFVRIKKPQPRVFSRAVGRKTAIFRRSVETLLGVSKNDIPTARIDDRWDAMMDKLLCEEGVTDEVVRDGPLASYHFTATLTKAWWDEKLMKNTDDRTARAKAVSSLIEQELALAKEEKQSGAEPTDPKVAKETLDAILTDYRQKQTEVERTKDTSFRDPFLSEQWISKVQKLELEYASKYGGIVDGSDERVSWAQRQGLAKKGDSLLRAVESDKDAQFFSQIAAMRRGH</sequence>
<dbReference type="OrthoDB" id="3925971at2759"/>
<keyword evidence="4" id="KW-1185">Reference proteome</keyword>
<name>A0A8H4TLK9_9HYPO</name>
<dbReference type="Proteomes" id="UP000604273">
    <property type="component" value="Unassembled WGS sequence"/>
</dbReference>
<feature type="domain" description="Complex 1 LYR protein" evidence="2">
    <location>
        <begin position="17"/>
        <end position="78"/>
    </location>
</feature>